<dbReference type="RefSeq" id="WP_252166915.1">
    <property type="nucleotide sequence ID" value="NZ_CP084930.1"/>
</dbReference>
<evidence type="ECO:0000256" key="5">
    <source>
        <dbReference type="ARBA" id="ARBA00022777"/>
    </source>
</evidence>
<evidence type="ECO:0000256" key="4">
    <source>
        <dbReference type="ARBA" id="ARBA00022679"/>
    </source>
</evidence>
<dbReference type="Gene3D" id="2.30.30.40">
    <property type="entry name" value="SH3 Domains"/>
    <property type="match status" value="1"/>
</dbReference>
<evidence type="ECO:0000256" key="2">
    <source>
        <dbReference type="ARBA" id="ARBA00012438"/>
    </source>
</evidence>
<evidence type="ECO:0000259" key="9">
    <source>
        <dbReference type="PROSITE" id="PS50851"/>
    </source>
</evidence>
<dbReference type="EMBL" id="CP084930">
    <property type="protein sequence ID" value="USI73103.1"/>
    <property type="molecule type" value="Genomic_DNA"/>
</dbReference>
<dbReference type="Pfam" id="PF02518">
    <property type="entry name" value="HATPase_c"/>
    <property type="match status" value="1"/>
</dbReference>
<dbReference type="SUPFAM" id="SSF47384">
    <property type="entry name" value="Homodimeric domain of signal transducing histidine kinase"/>
    <property type="match status" value="1"/>
</dbReference>
<dbReference type="PANTHER" id="PTHR43395">
    <property type="entry name" value="SENSOR HISTIDINE KINASE CHEA"/>
    <property type="match status" value="1"/>
</dbReference>
<dbReference type="InterPro" id="IPR036641">
    <property type="entry name" value="HPT_dom_sf"/>
</dbReference>
<comment type="catalytic activity">
    <reaction evidence="1">
        <text>ATP + protein L-histidine = ADP + protein N-phospho-L-histidine.</text>
        <dbReference type="EC" id="2.7.13.3"/>
    </reaction>
</comment>
<dbReference type="Gene3D" id="1.10.287.560">
    <property type="entry name" value="Histidine kinase CheA-like, homodimeric domain"/>
    <property type="match status" value="1"/>
</dbReference>
<dbReference type="SMART" id="SM00387">
    <property type="entry name" value="HATPase_c"/>
    <property type="match status" value="1"/>
</dbReference>
<dbReference type="CDD" id="cd16916">
    <property type="entry name" value="HATPase_CheA-like"/>
    <property type="match status" value="1"/>
</dbReference>
<dbReference type="SMART" id="SM00073">
    <property type="entry name" value="HPT"/>
    <property type="match status" value="1"/>
</dbReference>
<keyword evidence="5" id="KW-0418">Kinase</keyword>
<dbReference type="PANTHER" id="PTHR43395:SF1">
    <property type="entry name" value="CHEMOTAXIS PROTEIN CHEA"/>
    <property type="match status" value="1"/>
</dbReference>
<dbReference type="InterPro" id="IPR004358">
    <property type="entry name" value="Sig_transdc_His_kin-like_C"/>
</dbReference>
<dbReference type="SMART" id="SM01231">
    <property type="entry name" value="H-kinase_dim"/>
    <property type="match status" value="1"/>
</dbReference>
<dbReference type="InterPro" id="IPR036890">
    <property type="entry name" value="HATPase_C_sf"/>
</dbReference>
<dbReference type="SMART" id="SM00260">
    <property type="entry name" value="CheW"/>
    <property type="match status" value="1"/>
</dbReference>
<feature type="modified residue" description="Phosphohistidine" evidence="7">
    <location>
        <position position="44"/>
    </location>
</feature>
<dbReference type="EC" id="2.7.13.3" evidence="2"/>
<feature type="domain" description="HPt" evidence="10">
    <location>
        <begin position="1"/>
        <end position="101"/>
    </location>
</feature>
<dbReference type="Pfam" id="PF01627">
    <property type="entry name" value="Hpt"/>
    <property type="match status" value="1"/>
</dbReference>
<evidence type="ECO:0000259" key="8">
    <source>
        <dbReference type="PROSITE" id="PS50109"/>
    </source>
</evidence>
<dbReference type="InterPro" id="IPR002545">
    <property type="entry name" value="CheW-lke_dom"/>
</dbReference>
<accession>A0ABY4X831</accession>
<evidence type="ECO:0000313" key="11">
    <source>
        <dbReference type="EMBL" id="USI73103.1"/>
    </source>
</evidence>
<dbReference type="Gene3D" id="1.20.120.160">
    <property type="entry name" value="HPT domain"/>
    <property type="match status" value="1"/>
</dbReference>
<dbReference type="PROSITE" id="PS50109">
    <property type="entry name" value="HIS_KIN"/>
    <property type="match status" value="1"/>
</dbReference>
<dbReference type="InterPro" id="IPR003594">
    <property type="entry name" value="HATPase_dom"/>
</dbReference>
<dbReference type="Pfam" id="PF02895">
    <property type="entry name" value="H-kinase_dim"/>
    <property type="match status" value="1"/>
</dbReference>
<dbReference type="SUPFAM" id="SSF55874">
    <property type="entry name" value="ATPase domain of HSP90 chaperone/DNA topoisomerase II/histidine kinase"/>
    <property type="match status" value="1"/>
</dbReference>
<protein>
    <recommendedName>
        <fullName evidence="2">histidine kinase</fullName>
        <ecNumber evidence="2">2.7.13.3</ecNumber>
    </recommendedName>
</protein>
<gene>
    <name evidence="11" type="ORF">LHA26_01075</name>
</gene>
<feature type="domain" description="CheW-like" evidence="9">
    <location>
        <begin position="395"/>
        <end position="531"/>
    </location>
</feature>
<dbReference type="InterPro" id="IPR036061">
    <property type="entry name" value="CheW-like_dom_sf"/>
</dbReference>
<evidence type="ECO:0000256" key="7">
    <source>
        <dbReference type="PROSITE-ProRule" id="PRU00110"/>
    </source>
</evidence>
<dbReference type="SUPFAM" id="SSF47226">
    <property type="entry name" value="Histidine-containing phosphotransfer domain, HPT domain"/>
    <property type="match status" value="1"/>
</dbReference>
<keyword evidence="12" id="KW-1185">Reference proteome</keyword>
<evidence type="ECO:0000256" key="1">
    <source>
        <dbReference type="ARBA" id="ARBA00000085"/>
    </source>
</evidence>
<dbReference type="InterPro" id="IPR004105">
    <property type="entry name" value="CheA-like_dim"/>
</dbReference>
<keyword evidence="4" id="KW-0808">Transferase</keyword>
<dbReference type="Pfam" id="PF01584">
    <property type="entry name" value="CheW"/>
    <property type="match status" value="1"/>
</dbReference>
<dbReference type="InterPro" id="IPR005467">
    <property type="entry name" value="His_kinase_dom"/>
</dbReference>
<dbReference type="SUPFAM" id="SSF50341">
    <property type="entry name" value="CheW-like"/>
    <property type="match status" value="1"/>
</dbReference>
<keyword evidence="3 7" id="KW-0597">Phosphoprotein</keyword>
<keyword evidence="6" id="KW-0902">Two-component regulatory system</keyword>
<name>A0ABY4X831_9SPHN</name>
<dbReference type="InterPro" id="IPR008207">
    <property type="entry name" value="Sig_transdc_His_kin_Hpt_dom"/>
</dbReference>
<sequence>MDELLADFIAETRETLEPLAGEIVAWEANPADSARLDAIFRFVHTVKGSCGFLDLPRLEHLSHAAEGALAQVRAGERVPDARLVSAVLAIIDRIGALVEALAADEPYPQEGDEGLIRALEPAAPEAAPTPQLMAAPPAAARTPARSIRLPVELLDRMMAGVSDMVLARNELSRRLRERGGDAGIDAAFERLSTCVAEMREAITRTRMQRVDGLFSALPRLVRDLATELDKQVRLVVDGGDVELDREMIEMIRDPLTHIVRNSVDHGIEAPAARTAAGKAVAGTLRVAARQAGNQILIEIADDGAGVDDEKLVKKAIAAGLLTAERAERLTRRERLDLVFAPGLSTARAVTSISGRGVGMDVVRANVERIGGEVEIDSQPGRGVRLTLRVPMTLTIIPALTFSVGSELFAIPRGAVDEIARTAGGSVVVERVGGAPVARIRGERLPVVELAPLLGLAPLVDAGQAILVVVRASSGERYALAVDSVHDHEELVVKPAAPAIMATGVYAGTTLPDNGRPMLLINPAGVAQVAGVRAVEALGTVELEAANDDAETVPTLLFQAMDGAVRAVRLGLVERIEDVPAEAVAWAAGRLGLAHDGRILPLFGCDSPGDAAKLRVMLLGDGVNEIAYAIVEVVDIHELPPSFMPAAAPGPIAGVMLVENRQVELLDPFWLFAEAGGGVSAAARPLCLVDGRDGWMRDVLRPLVEQAGYRIGFVDESEEVPAVTILAAERERPVSYGPGAVIRLRARPEAAVPDDSIFRYDRVRLMAALAQARGEG</sequence>
<dbReference type="InterPro" id="IPR051315">
    <property type="entry name" value="Bact_Chemotaxis_CheA"/>
</dbReference>
<evidence type="ECO:0000256" key="6">
    <source>
        <dbReference type="ARBA" id="ARBA00023012"/>
    </source>
</evidence>
<proteinExistence type="predicted"/>
<dbReference type="PRINTS" id="PR00344">
    <property type="entry name" value="BCTRLSENSOR"/>
</dbReference>
<reference evidence="11" key="1">
    <citation type="journal article" date="2022" name="Toxins">
        <title>Genomic Analysis of Sphingopyxis sp. USTB-05 for Biodegrading Cyanobacterial Hepatotoxins.</title>
        <authorList>
            <person name="Liu C."/>
            <person name="Xu Q."/>
            <person name="Zhao Z."/>
            <person name="Zhang H."/>
            <person name="Liu X."/>
            <person name="Yin C."/>
            <person name="Liu Y."/>
            <person name="Yan H."/>
        </authorList>
    </citation>
    <scope>NUCLEOTIDE SEQUENCE</scope>
    <source>
        <strain evidence="11">NBD5</strain>
    </source>
</reference>
<feature type="domain" description="Histidine kinase" evidence="8">
    <location>
        <begin position="141"/>
        <end position="393"/>
    </location>
</feature>
<dbReference type="InterPro" id="IPR037006">
    <property type="entry name" value="CheA-like_homodim_sf"/>
</dbReference>
<dbReference type="Proteomes" id="UP001056937">
    <property type="component" value="Chromosome 1"/>
</dbReference>
<organism evidence="11 12">
    <name type="scientific">Sphingomonas morindae</name>
    <dbReference type="NCBI Taxonomy" id="1541170"/>
    <lineage>
        <taxon>Bacteria</taxon>
        <taxon>Pseudomonadati</taxon>
        <taxon>Pseudomonadota</taxon>
        <taxon>Alphaproteobacteria</taxon>
        <taxon>Sphingomonadales</taxon>
        <taxon>Sphingomonadaceae</taxon>
        <taxon>Sphingomonas</taxon>
    </lineage>
</organism>
<evidence type="ECO:0000256" key="3">
    <source>
        <dbReference type="ARBA" id="ARBA00022553"/>
    </source>
</evidence>
<dbReference type="InterPro" id="IPR036097">
    <property type="entry name" value="HisK_dim/P_sf"/>
</dbReference>
<dbReference type="PROSITE" id="PS50851">
    <property type="entry name" value="CHEW"/>
    <property type="match status" value="1"/>
</dbReference>
<dbReference type="PROSITE" id="PS50894">
    <property type="entry name" value="HPT"/>
    <property type="match status" value="1"/>
</dbReference>
<evidence type="ECO:0000313" key="12">
    <source>
        <dbReference type="Proteomes" id="UP001056937"/>
    </source>
</evidence>
<evidence type="ECO:0000259" key="10">
    <source>
        <dbReference type="PROSITE" id="PS50894"/>
    </source>
</evidence>
<dbReference type="CDD" id="cd00088">
    <property type="entry name" value="HPT"/>
    <property type="match status" value="1"/>
</dbReference>
<dbReference type="Gene3D" id="3.30.565.10">
    <property type="entry name" value="Histidine kinase-like ATPase, C-terminal domain"/>
    <property type="match status" value="1"/>
</dbReference>